<keyword evidence="5 7" id="KW-0460">Magnesium</keyword>
<dbReference type="Gene3D" id="3.30.460.10">
    <property type="entry name" value="Beta Polymerase, domain 2"/>
    <property type="match status" value="2"/>
</dbReference>
<dbReference type="GO" id="GO:0000820">
    <property type="term" value="P:regulation of glutamine family amino acid metabolic process"/>
    <property type="evidence" value="ECO:0007669"/>
    <property type="project" value="UniProtKB-UniRule"/>
</dbReference>
<dbReference type="GO" id="GO:0016874">
    <property type="term" value="F:ligase activity"/>
    <property type="evidence" value="ECO:0007669"/>
    <property type="project" value="UniProtKB-KW"/>
</dbReference>
<dbReference type="InterPro" id="IPR043519">
    <property type="entry name" value="NT_sf"/>
</dbReference>
<evidence type="ECO:0000313" key="12">
    <source>
        <dbReference type="Proteomes" id="UP000011021"/>
    </source>
</evidence>
<gene>
    <name evidence="7 11" type="primary">glnE</name>
    <name evidence="11" type="ORF">HMPREF0551_1684</name>
</gene>
<reference evidence="11 12" key="1">
    <citation type="submission" date="2010-12" db="EMBL/GenBank/DDBJ databases">
        <authorList>
            <person name="Muzny D."/>
            <person name="Qin X."/>
            <person name="Deng J."/>
            <person name="Jiang H."/>
            <person name="Liu Y."/>
            <person name="Qu J."/>
            <person name="Song X.-Z."/>
            <person name="Zhang L."/>
            <person name="Thornton R."/>
            <person name="Coyle M."/>
            <person name="Francisco L."/>
            <person name="Jackson L."/>
            <person name="Javaid M."/>
            <person name="Korchina V."/>
            <person name="Kovar C."/>
            <person name="Mata R."/>
            <person name="Mathew T."/>
            <person name="Ngo R."/>
            <person name="Nguyen L."/>
            <person name="Nguyen N."/>
            <person name="Okwuonu G."/>
            <person name="Ongeri F."/>
            <person name="Pham C."/>
            <person name="Simmons D."/>
            <person name="Wilczek-Boney K."/>
            <person name="Hale W."/>
            <person name="Jakkamsetti A."/>
            <person name="Pham P."/>
            <person name="Ruth R."/>
            <person name="San Lucas F."/>
            <person name="Warren J."/>
            <person name="Zhang J."/>
            <person name="Zhao Z."/>
            <person name="Zhou C."/>
            <person name="Zhu D."/>
            <person name="Lee S."/>
            <person name="Bess C."/>
            <person name="Blankenburg K."/>
            <person name="Forbes L."/>
            <person name="Fu Q."/>
            <person name="Gubbala S."/>
            <person name="Hirani K."/>
            <person name="Jayaseelan J.C."/>
            <person name="Lara F."/>
            <person name="Munidasa M."/>
            <person name="Palculict T."/>
            <person name="Patil S."/>
            <person name="Pu L.-L."/>
            <person name="Saada N."/>
            <person name="Tang L."/>
            <person name="Weissenberger G."/>
            <person name="Zhu Y."/>
            <person name="Hemphill L."/>
            <person name="Shang Y."/>
            <person name="Youmans B."/>
            <person name="Ayvaz T."/>
            <person name="Ross M."/>
            <person name="Santibanez J."/>
            <person name="Aqrawi P."/>
            <person name="Gross S."/>
            <person name="Joshi V."/>
            <person name="Fowler G."/>
            <person name="Nazareth L."/>
            <person name="Reid J."/>
            <person name="Worley K."/>
            <person name="Petrosino J."/>
            <person name="Highlander S."/>
            <person name="Gibbs R."/>
        </authorList>
    </citation>
    <scope>NUCLEOTIDE SEQUENCE [LARGE SCALE GENOMIC DNA]</scope>
    <source>
        <strain evidence="11 12">ATCC 51599</strain>
    </source>
</reference>
<evidence type="ECO:0000256" key="1">
    <source>
        <dbReference type="ARBA" id="ARBA00022679"/>
    </source>
</evidence>
<dbReference type="GO" id="GO:0005829">
    <property type="term" value="C:cytosol"/>
    <property type="evidence" value="ECO:0007669"/>
    <property type="project" value="TreeGrafter"/>
</dbReference>
<dbReference type="GO" id="GO:0000287">
    <property type="term" value="F:magnesium ion binding"/>
    <property type="evidence" value="ECO:0007669"/>
    <property type="project" value="UniProtKB-UniRule"/>
</dbReference>
<evidence type="ECO:0000259" key="9">
    <source>
        <dbReference type="Pfam" id="PF03710"/>
    </source>
</evidence>
<evidence type="ECO:0000256" key="7">
    <source>
        <dbReference type="HAMAP-Rule" id="MF_00802"/>
    </source>
</evidence>
<dbReference type="AlphaFoldDB" id="E7RYC0"/>
<dbReference type="HAMAP" id="MF_00802">
    <property type="entry name" value="GlnE"/>
    <property type="match status" value="1"/>
</dbReference>
<evidence type="ECO:0000313" key="11">
    <source>
        <dbReference type="EMBL" id="EFV94581.1"/>
    </source>
</evidence>
<keyword evidence="6 7" id="KW-0511">Multifunctional enzyme</keyword>
<dbReference type="SUPFAM" id="SSF81301">
    <property type="entry name" value="Nucleotidyltransferase"/>
    <property type="match status" value="2"/>
</dbReference>
<dbReference type="Gene3D" id="1.20.120.330">
    <property type="entry name" value="Nucleotidyltransferases domain 2"/>
    <property type="match status" value="2"/>
</dbReference>
<dbReference type="InterPro" id="IPR013546">
    <property type="entry name" value="PII_UdlTrfase/GS_AdlTrfase"/>
</dbReference>
<dbReference type="STRING" id="887898.HMPREF0551_1684"/>
<comment type="function">
    <text evidence="7">Involved in the regulation of glutamine synthetase GlnA, a key enzyme in the process to assimilate ammonia. When cellular nitrogen levels are high, the C-terminal adenylyl transferase (AT) inactivates GlnA by covalent transfer of an adenylyl group from ATP to specific tyrosine residue of GlnA, thus reducing its activity. Conversely, when nitrogen levels are low, the N-terminal adenylyl removase (AR) activates GlnA by removing the adenylyl group by phosphorolysis, increasing its activity. The regulatory region of GlnE binds the signal transduction protein PII (GlnB) which indicates the nitrogen status of the cell.</text>
</comment>
<dbReference type="GO" id="GO:0008882">
    <property type="term" value="F:[glutamate-ammonia-ligase] adenylyltransferase activity"/>
    <property type="evidence" value="ECO:0007669"/>
    <property type="project" value="UniProtKB-UniRule"/>
</dbReference>
<organism evidence="11 12">
    <name type="scientific">Lautropia mirabilis ATCC 51599</name>
    <dbReference type="NCBI Taxonomy" id="887898"/>
    <lineage>
        <taxon>Bacteria</taxon>
        <taxon>Pseudomonadati</taxon>
        <taxon>Pseudomonadota</taxon>
        <taxon>Betaproteobacteria</taxon>
        <taxon>Burkholderiales</taxon>
        <taxon>Burkholderiaceae</taxon>
        <taxon>Lautropia</taxon>
    </lineage>
</organism>
<dbReference type="EC" id="2.7.7.89" evidence="7"/>
<keyword evidence="2 7" id="KW-0548">Nucleotidyltransferase</keyword>
<dbReference type="PANTHER" id="PTHR30621">
    <property type="entry name" value="GLUTAMINE SYNTHETASE ADENYLYLTRANSFERASE"/>
    <property type="match status" value="1"/>
</dbReference>
<dbReference type="Pfam" id="PF08335">
    <property type="entry name" value="GlnD_UR_UTase"/>
    <property type="match status" value="2"/>
</dbReference>
<sequence length="938" mass="104287">MPIPMTHYAADRHSAFFRRNLQAIGTRTEGGLSSLDALIGIPLTPVAIDEAWVRHQMLGQPPEVALRRFRNLLMMALIERDVRGEAPLEEVLGAITHWAEVSVRHALQVAATELQEQGRTLLDSRGRPQDMLVVGMGKLGGGELNVSSDIDLIYVARDAGEEPRYLERIARRLGQLLSNVTADGFVFRVDTRLRPYGDVGPLIATLPALGSYFHEQGREWERFAWLKGRVIAHTGLAPFDSTRGDEQQLMQQVVPFVFRPYLDFPAFTALAKLHDMIRTEAGKTESRRARSDNAGFDVKLGRGGIREIEFCAQMFQIVRGGQDPSLRERSTPKALQRLARRRLLDESDVEQLLSAWRLLRRTEHALQYQEDAQTHWLSDDAAQHAAIAAMLGMSASEFDARLNDARNHVARVFDELLAPSRMTGFEAAPENTAAQASGVATSPSASPAEAPAPAPESTDAPPAEAEPAAQSPAAHDPESQRRIEALRESRAYRKARDTSQQKVEHLLGQALHFQPGPESCGPTALIGRLCDFLESIAGRSVYLDMLIQHPGAFLHLLRMMAQARWASDYLRSHPVVIDELANGQLLEPLDIPHWTQELREQLDATVLAGVLDDDGRPAPDIERQMDAMREAHHGAVFRLLGQDLEKRLTVEVLSDHLSALADAVLEVTLERCWANLPRRHRPDPQFAVIAYGRLGGKELGYSSDLDLVFLYDDPHEDAPRIYAQLAQRMAGWLQTRTAAGTLFEVDLRLRPNGNAGLLVSSQNAFRVYQTESAWVWEHQALTRARYAAGSPTIGSAFETLRADILARPRDEAALRAEILSMRQKMHDGHPNNTGLFDLKHDAGGMVDIEFMVQYLVLAHSHQHPALIENKGNIELLRRAASAGLIPPEAGKAVGDAYRRYRRLQHEIRLNDAERARVPPATVAVEAGAVKALWQHLFS</sequence>
<feature type="compositionally biased region" description="Low complexity" evidence="8">
    <location>
        <begin position="440"/>
        <end position="474"/>
    </location>
</feature>
<feature type="region of interest" description="Adenylyl removase" evidence="7">
    <location>
        <begin position="1"/>
        <end position="444"/>
    </location>
</feature>
<dbReference type="CDD" id="cd05401">
    <property type="entry name" value="NT_GlnE_GlnD_like"/>
    <property type="match status" value="2"/>
</dbReference>
<evidence type="ECO:0000256" key="8">
    <source>
        <dbReference type="SAM" id="MobiDB-lite"/>
    </source>
</evidence>
<dbReference type="GO" id="GO:0005524">
    <property type="term" value="F:ATP binding"/>
    <property type="evidence" value="ECO:0007669"/>
    <property type="project" value="UniProtKB-UniRule"/>
</dbReference>
<keyword evidence="4 7" id="KW-0067">ATP-binding</keyword>
<dbReference type="Proteomes" id="UP000011021">
    <property type="component" value="Unassembled WGS sequence"/>
</dbReference>
<accession>E7RYC0</accession>
<proteinExistence type="inferred from homology"/>
<dbReference type="GO" id="GO:0047388">
    <property type="term" value="F:[glutamine synthetase]-adenylyl-L-tyrosine phosphorylase activity"/>
    <property type="evidence" value="ECO:0007669"/>
    <property type="project" value="UniProtKB-EC"/>
</dbReference>
<comment type="similarity">
    <text evidence="7">Belongs to the GlnE family.</text>
</comment>
<feature type="domain" description="PII-uridylyltransferase/Glutamine-synthetase adenylyltransferase" evidence="10">
    <location>
        <begin position="274"/>
        <end position="417"/>
    </location>
</feature>
<comment type="catalytic activity">
    <reaction evidence="7">
        <text>[glutamine synthetase]-O(4)-(5'-adenylyl)-L-tyrosine + phosphate = [glutamine synthetase]-L-tyrosine + ADP</text>
        <dbReference type="Rhea" id="RHEA:43716"/>
        <dbReference type="Rhea" id="RHEA-COMP:10660"/>
        <dbReference type="Rhea" id="RHEA-COMP:10661"/>
        <dbReference type="ChEBI" id="CHEBI:43474"/>
        <dbReference type="ChEBI" id="CHEBI:46858"/>
        <dbReference type="ChEBI" id="CHEBI:83624"/>
        <dbReference type="ChEBI" id="CHEBI:456216"/>
        <dbReference type="EC" id="2.7.7.89"/>
    </reaction>
</comment>
<dbReference type="eggNOG" id="COG1391">
    <property type="taxonomic scope" value="Bacteria"/>
</dbReference>
<name>E7RYC0_9BURK</name>
<comment type="catalytic activity">
    <reaction evidence="7">
        <text>[glutamine synthetase]-L-tyrosine + ATP = [glutamine synthetase]-O(4)-(5'-adenylyl)-L-tyrosine + diphosphate</text>
        <dbReference type="Rhea" id="RHEA:18589"/>
        <dbReference type="Rhea" id="RHEA-COMP:10660"/>
        <dbReference type="Rhea" id="RHEA-COMP:10661"/>
        <dbReference type="ChEBI" id="CHEBI:30616"/>
        <dbReference type="ChEBI" id="CHEBI:33019"/>
        <dbReference type="ChEBI" id="CHEBI:46858"/>
        <dbReference type="ChEBI" id="CHEBI:83624"/>
        <dbReference type="EC" id="2.7.7.42"/>
    </reaction>
</comment>
<comment type="cofactor">
    <cofactor evidence="7">
        <name>Mg(2+)</name>
        <dbReference type="ChEBI" id="CHEBI:18420"/>
    </cofactor>
</comment>
<evidence type="ECO:0000256" key="2">
    <source>
        <dbReference type="ARBA" id="ARBA00022695"/>
    </source>
</evidence>
<keyword evidence="12" id="KW-1185">Reference proteome</keyword>
<dbReference type="InterPro" id="IPR005190">
    <property type="entry name" value="GlnE_rpt_dom"/>
</dbReference>
<evidence type="ECO:0000256" key="4">
    <source>
        <dbReference type="ARBA" id="ARBA00022840"/>
    </source>
</evidence>
<evidence type="ECO:0000259" key="10">
    <source>
        <dbReference type="Pfam" id="PF08335"/>
    </source>
</evidence>
<evidence type="ECO:0000256" key="3">
    <source>
        <dbReference type="ARBA" id="ARBA00022741"/>
    </source>
</evidence>
<dbReference type="NCBIfam" id="NF008292">
    <property type="entry name" value="PRK11072.1"/>
    <property type="match status" value="1"/>
</dbReference>
<feature type="domain" description="Glutamate-ammonia ligase adenylyltransferase repeated" evidence="9">
    <location>
        <begin position="65"/>
        <end position="233"/>
    </location>
</feature>
<feature type="domain" description="Glutamate-ammonia ligase adenylyltransferase repeated" evidence="9">
    <location>
        <begin position="555"/>
        <end position="798"/>
    </location>
</feature>
<dbReference type="SUPFAM" id="SSF81593">
    <property type="entry name" value="Nucleotidyltransferase substrate binding subunit/domain"/>
    <property type="match status" value="2"/>
</dbReference>
<keyword evidence="1 7" id="KW-0808">Transferase</keyword>
<keyword evidence="11" id="KW-0436">Ligase</keyword>
<dbReference type="Gene3D" id="1.20.120.1510">
    <property type="match status" value="1"/>
</dbReference>
<dbReference type="PANTHER" id="PTHR30621:SF0">
    <property type="entry name" value="BIFUNCTIONAL GLUTAMINE SYNTHETASE ADENYLYLTRANSFERASE_ADENYLYL-REMOVING ENZYME"/>
    <property type="match status" value="1"/>
</dbReference>
<comment type="caution">
    <text evidence="11">The sequence shown here is derived from an EMBL/GenBank/DDBJ whole genome shotgun (WGS) entry which is preliminary data.</text>
</comment>
<feature type="region of interest" description="Adenylyl transferase" evidence="7">
    <location>
        <begin position="454"/>
        <end position="938"/>
    </location>
</feature>
<keyword evidence="3 7" id="KW-0547">Nucleotide-binding</keyword>
<dbReference type="Pfam" id="PF03710">
    <property type="entry name" value="GlnE"/>
    <property type="match status" value="2"/>
</dbReference>
<protein>
    <recommendedName>
        <fullName evidence="7">Bifunctional glutamine synthetase adenylyltransferase/adenylyl-removing enzyme</fullName>
    </recommendedName>
    <alternativeName>
        <fullName evidence="7">ATP:glutamine synthetase adenylyltransferase</fullName>
    </alternativeName>
    <alternativeName>
        <fullName evidence="7">ATase</fullName>
    </alternativeName>
    <domain>
        <recommendedName>
            <fullName evidence="7">Glutamine synthetase adenylyl-L-tyrosine phosphorylase</fullName>
            <ecNumber evidence="7">2.7.7.89</ecNumber>
        </recommendedName>
        <alternativeName>
            <fullName evidence="7">Adenylyl removase</fullName>
            <shortName evidence="7">AR</shortName>
            <shortName evidence="7">AT-N</shortName>
        </alternativeName>
    </domain>
    <domain>
        <recommendedName>
            <fullName evidence="7">Glutamine synthetase adenylyl transferase</fullName>
            <ecNumber evidence="7">2.7.7.42</ecNumber>
        </recommendedName>
        <alternativeName>
            <fullName evidence="7">Adenylyl transferase</fullName>
            <shortName evidence="7">AT</shortName>
            <shortName evidence="7">AT-C</shortName>
        </alternativeName>
    </domain>
</protein>
<dbReference type="InterPro" id="IPR023057">
    <property type="entry name" value="GlnE"/>
</dbReference>
<feature type="domain" description="PII-uridylyltransferase/Glutamine-synthetase adenylyltransferase" evidence="10">
    <location>
        <begin position="824"/>
        <end position="913"/>
    </location>
</feature>
<feature type="region of interest" description="Disordered" evidence="8">
    <location>
        <begin position="428"/>
        <end position="481"/>
    </location>
</feature>
<dbReference type="EMBL" id="AEQP01000015">
    <property type="protein sequence ID" value="EFV94581.1"/>
    <property type="molecule type" value="Genomic_DNA"/>
</dbReference>
<dbReference type="HOGENOM" id="CLU_006233_0_1_4"/>
<evidence type="ECO:0000256" key="5">
    <source>
        <dbReference type="ARBA" id="ARBA00022842"/>
    </source>
</evidence>
<dbReference type="EC" id="2.7.7.42" evidence="7"/>
<evidence type="ECO:0000256" key="6">
    <source>
        <dbReference type="ARBA" id="ARBA00023268"/>
    </source>
</evidence>